<dbReference type="Proteomes" id="UP001151834">
    <property type="component" value="Unassembled WGS sequence"/>
</dbReference>
<reference evidence="3 5" key="1">
    <citation type="submission" date="2018-03" db="EMBL/GenBank/DDBJ databases">
        <title>Draft Genome Sequences of six Lactobacillus pentosus Strains Isolated from Brines of Traditionally Fermented Spanish-Style Green Table Olives.</title>
        <authorList>
            <person name="Calero-Delgado B."/>
            <person name="Martin-Platero A.M."/>
            <person name="Perez-Pulido A.J."/>
            <person name="Benitez-Cabello A."/>
            <person name="Casimiro-Soriguer C.S."/>
            <person name="Martinez-Bueno M."/>
            <person name="Arroyo-Lopez F.N."/>
            <person name="Rodriguez-Gomez F."/>
            <person name="Bautista-Gallego J."/>
            <person name="Garrido-Fernandez A."/>
            <person name="Jimenez-Diaz R."/>
        </authorList>
    </citation>
    <scope>NUCLEOTIDE SEQUENCE [LARGE SCALE GENOMIC DNA]</scope>
    <source>
        <strain evidence="3 5">IG2</strain>
    </source>
</reference>
<dbReference type="GO" id="GO:0005829">
    <property type="term" value="C:cytosol"/>
    <property type="evidence" value="ECO:0007669"/>
    <property type="project" value="TreeGrafter"/>
</dbReference>
<reference evidence="2" key="3">
    <citation type="submission" date="2022-11" db="EMBL/GenBank/DDBJ databases">
        <authorList>
            <person name="Wang Z."/>
        </authorList>
    </citation>
    <scope>NUCLEOTIDE SEQUENCE</scope>
    <source>
        <strain evidence="2">P2000</strain>
    </source>
</reference>
<gene>
    <name evidence="3" type="ORF">C6Y08_13825</name>
    <name evidence="4" type="ORF">D6U18_15855</name>
    <name evidence="2" type="ORF">OOJ94_05785</name>
</gene>
<evidence type="ECO:0000313" key="3">
    <source>
        <dbReference type="EMBL" id="PRO92961.1"/>
    </source>
</evidence>
<keyword evidence="5" id="KW-1185">Reference proteome</keyword>
<protein>
    <submittedName>
        <fullName evidence="2">Lactonase family protein</fullName>
    </submittedName>
</protein>
<dbReference type="RefSeq" id="WP_050339010.1">
    <property type="nucleotide sequence ID" value="NZ_BJZC01000009.1"/>
</dbReference>
<comment type="similarity">
    <text evidence="1">Belongs to the cycloisomerase 2 family.</text>
</comment>
<dbReference type="SUPFAM" id="SSF51004">
    <property type="entry name" value="C-terminal (heme d1) domain of cytochrome cd1-nitrite reductase"/>
    <property type="match status" value="1"/>
</dbReference>
<name>A0A2I0Z8L0_LACPE</name>
<evidence type="ECO:0000313" key="2">
    <source>
        <dbReference type="EMBL" id="MDF2312324.1"/>
    </source>
</evidence>
<dbReference type="Proteomes" id="UP000276249">
    <property type="component" value="Unassembled WGS sequence"/>
</dbReference>
<dbReference type="PANTHER" id="PTHR30344:SF1">
    <property type="entry name" value="6-PHOSPHOGLUCONOLACTONASE"/>
    <property type="match status" value="1"/>
</dbReference>
<sequence>MLDKFLIGGYTSDNYTPNNQSEGIYVATLDTEQAKIVSIEPYVKLDNPAFFNFDPANDQHKLVTVLTQNENTGGVGVIDATADAGKLIDTKMLDQNGVTPAYEAYDAATNRYFWNELSYTVPSYIFLDATRRIIFAANYNTNAVHTFKLDDQWHISEQHNYPIEGSGPEVEQDHAHIHFTRLLPDGRLIVCGLGCDKLFVYDVADNGELTLVTAFSTKPGFGPRQIAIAQKSNHIYVLGEVASRVAVAEYDHATGRITWLNDYSNIPEGYVGHNGSAAIRLSADEQFLYVTNRGHNSLAVYRIFDDGRQLEKIQQIKTEGVFPRDFGLSKDNHFLLCANQNSNELILYRRDPESGFLSVAQRHIKHDACVRVLEATDFLG</sequence>
<dbReference type="Pfam" id="PF10282">
    <property type="entry name" value="Lactonase"/>
    <property type="match status" value="1"/>
</dbReference>
<evidence type="ECO:0000313" key="4">
    <source>
        <dbReference type="EMBL" id="RMW43326.1"/>
    </source>
</evidence>
<evidence type="ECO:0000313" key="5">
    <source>
        <dbReference type="Proteomes" id="UP000238378"/>
    </source>
</evidence>
<dbReference type="EMBL" id="JAPEQV010000005">
    <property type="protein sequence ID" value="MDF2312324.1"/>
    <property type="molecule type" value="Genomic_DNA"/>
</dbReference>
<evidence type="ECO:0000313" key="6">
    <source>
        <dbReference type="Proteomes" id="UP000276249"/>
    </source>
</evidence>
<dbReference type="InterPro" id="IPR019405">
    <property type="entry name" value="Lactonase_7-beta_prop"/>
</dbReference>
<accession>A0A2I0Z8L0</accession>
<organism evidence="2 7">
    <name type="scientific">Lactiplantibacillus pentosus</name>
    <name type="common">Lactobacillus pentosus</name>
    <dbReference type="NCBI Taxonomy" id="1589"/>
    <lineage>
        <taxon>Bacteria</taxon>
        <taxon>Bacillati</taxon>
        <taxon>Bacillota</taxon>
        <taxon>Bacilli</taxon>
        <taxon>Lactobacillales</taxon>
        <taxon>Lactobacillaceae</taxon>
        <taxon>Lactiplantibacillus</taxon>
    </lineage>
</organism>
<reference evidence="4 6" key="2">
    <citation type="submission" date="2018-10" db="EMBL/GenBank/DDBJ databases">
        <title>Genome sequences of five Lactobacillus pentosus strains isolated from brines of traditionally fermented spanish-style green table olives and differences between them.</title>
        <authorList>
            <person name="Jimenez Diaz R."/>
        </authorList>
    </citation>
    <scope>NUCLEOTIDE SEQUENCE [LARGE SCALE GENOMIC DNA]</scope>
    <source>
        <strain evidence="4 6">IG10</strain>
    </source>
</reference>
<reference evidence="2" key="4">
    <citation type="journal article" date="2023" name="Front Nutr">
        <title>Lactiplantibacillus pentosus P2020 protects the hyperuricemia and renal inflammation in mice.</title>
        <authorList>
            <person name="Wang Z."/>
            <person name="Song L."/>
            <person name="Li X."/>
            <person name="Xiao Y."/>
            <person name="Huang Y."/>
            <person name="Zhang Y."/>
            <person name="Li J."/>
            <person name="Li M."/>
            <person name="Ren Z."/>
        </authorList>
    </citation>
    <scope>NUCLEOTIDE SEQUENCE</scope>
    <source>
        <strain evidence="2">P2000</strain>
    </source>
</reference>
<proteinExistence type="inferred from homology"/>
<dbReference type="Proteomes" id="UP000238378">
    <property type="component" value="Unassembled WGS sequence"/>
</dbReference>
<evidence type="ECO:0000256" key="1">
    <source>
        <dbReference type="ARBA" id="ARBA00005564"/>
    </source>
</evidence>
<dbReference type="Gene3D" id="2.130.10.10">
    <property type="entry name" value="YVTN repeat-like/Quinoprotein amine dehydrogenase"/>
    <property type="match status" value="1"/>
</dbReference>
<dbReference type="OrthoDB" id="9790815at2"/>
<dbReference type="EMBL" id="PVOB01000254">
    <property type="protein sequence ID" value="PRO92961.1"/>
    <property type="molecule type" value="Genomic_DNA"/>
</dbReference>
<dbReference type="InterPro" id="IPR011048">
    <property type="entry name" value="Haem_d1_sf"/>
</dbReference>
<dbReference type="AlphaFoldDB" id="A0A2I0Z8L0"/>
<dbReference type="PANTHER" id="PTHR30344">
    <property type="entry name" value="6-PHOSPHOGLUCONOLACTONASE-RELATED"/>
    <property type="match status" value="1"/>
</dbReference>
<dbReference type="GO" id="GO:0017057">
    <property type="term" value="F:6-phosphogluconolactonase activity"/>
    <property type="evidence" value="ECO:0007669"/>
    <property type="project" value="TreeGrafter"/>
</dbReference>
<evidence type="ECO:0000313" key="7">
    <source>
        <dbReference type="Proteomes" id="UP001151834"/>
    </source>
</evidence>
<dbReference type="InterPro" id="IPR015943">
    <property type="entry name" value="WD40/YVTN_repeat-like_dom_sf"/>
</dbReference>
<dbReference type="InterPro" id="IPR050282">
    <property type="entry name" value="Cycloisomerase_2"/>
</dbReference>
<comment type="caution">
    <text evidence="2">The sequence shown here is derived from an EMBL/GenBank/DDBJ whole genome shotgun (WGS) entry which is preliminary data.</text>
</comment>
<dbReference type="GeneID" id="49393265"/>
<dbReference type="EMBL" id="RDCJ01000114">
    <property type="protein sequence ID" value="RMW43326.1"/>
    <property type="molecule type" value="Genomic_DNA"/>
</dbReference>